<name>W5QTG2_9BACT</name>
<dbReference type="GO" id="GO:0008422">
    <property type="term" value="F:beta-glucosidase activity"/>
    <property type="evidence" value="ECO:0007669"/>
    <property type="project" value="TreeGrafter"/>
</dbReference>
<keyword evidence="4" id="KW-0119">Carbohydrate metabolism</keyword>
<reference evidence="9" key="1">
    <citation type="journal article" date="2014" name="J. Ind. Microbiol. Biotechnol.">
        <title>Analysis of the bovine rumen microbiome reveals a diversity of Sus-like polysaccharide utilization loci from the bacterial phylum Bacteroidetes.</title>
        <authorList>
            <person name="Rosewarne C.P."/>
            <person name="Pope P.B."/>
            <person name="Cheung J.L."/>
            <person name="Morrison M."/>
        </authorList>
    </citation>
    <scope>NUCLEOTIDE SEQUENCE</scope>
    <source>
        <strain evidence="9">Sc00044</strain>
    </source>
</reference>
<keyword evidence="5 7" id="KW-0326">Glycosidase</keyword>
<evidence type="ECO:0000313" key="9">
    <source>
        <dbReference type="EMBL" id="AGH14098.1"/>
    </source>
</evidence>
<evidence type="ECO:0000256" key="1">
    <source>
        <dbReference type="ARBA" id="ARBA00005641"/>
    </source>
</evidence>
<dbReference type="EMBL" id="JX424627">
    <property type="protein sequence ID" value="AGH14098.1"/>
    <property type="molecule type" value="Genomic_DNA"/>
</dbReference>
<comment type="similarity">
    <text evidence="1 7">Belongs to the glycosyl hydrolase 5 (cellulase A) family.</text>
</comment>
<dbReference type="SUPFAM" id="SSF51445">
    <property type="entry name" value="(Trans)glycosidases"/>
    <property type="match status" value="1"/>
</dbReference>
<dbReference type="GO" id="GO:0005576">
    <property type="term" value="C:extracellular region"/>
    <property type="evidence" value="ECO:0007669"/>
    <property type="project" value="TreeGrafter"/>
</dbReference>
<dbReference type="AlphaFoldDB" id="W5QTG2"/>
<organism evidence="9">
    <name type="scientific">Prevotella sp. Sc00044</name>
    <dbReference type="NCBI Taxonomy" id="1231730"/>
    <lineage>
        <taxon>Bacteria</taxon>
        <taxon>Pseudomonadati</taxon>
        <taxon>Bacteroidota</taxon>
        <taxon>Bacteroidia</taxon>
        <taxon>Bacteroidales</taxon>
        <taxon>Prevotellaceae</taxon>
        <taxon>Prevotella</taxon>
    </lineage>
</organism>
<dbReference type="GO" id="GO:0030245">
    <property type="term" value="P:cellulose catabolic process"/>
    <property type="evidence" value="ECO:0007669"/>
    <property type="project" value="UniProtKB-KW"/>
</dbReference>
<keyword evidence="2 7" id="KW-0378">Hydrolase</keyword>
<sequence>MLLLSSVQAGAQDFETATDAVKNMGLGWNLGNTLEANSQTVTDVTNASYWGQQGLESETCWGQYETKAELLKMMKDAGFGAIRVPVTWYNHMDKDGNVNAEWMARVKEVVDYVINQGMYCILNVHHDTGADGDGFKSWIKADATNYTTNKARYEKLWTQIAEAFKSYDQKLLFEGYNEMLDANSQWNFAKTSTAYDAINNYANSFVSAVRATGGNNAQRNLIVTTYCAANGYGTWSTQLKDPLTKLNNPESTSNHIAFEVHAYPNIQDSSIETVKADVDGMIALLKEQLVSKGGPVIIGEWGTSNVDKAGATDYDVRKDKMFEFATYFVQKCKENNIATFYWMGLTDGLSRFFPAFSQSDLAKTILQAYHGSDYNPTLPERSDYGSISCTANFNQQYSELYLFKGSITSSDYIRLKLELEEAPASGAFQLKAYYGNNQTAVKSISSASSFYSITADLGTVTGITLQCLKSTGTAKIKSIMLQKKSGSTDPSDPSVFWGCTVSDIKLASTSGISSTVMDEKQNNGLIFDLNGRQLSVPKKGVYIRNGKKYVNK</sequence>
<dbReference type="Gene3D" id="3.20.20.80">
    <property type="entry name" value="Glycosidases"/>
    <property type="match status" value="1"/>
</dbReference>
<dbReference type="PANTHER" id="PTHR31297:SF41">
    <property type="entry name" value="ENDOGLUCANASE, PUTATIVE (AFU_ORTHOLOGUE AFUA_5G01830)-RELATED"/>
    <property type="match status" value="1"/>
</dbReference>
<dbReference type="InterPro" id="IPR017853">
    <property type="entry name" value="GH"/>
</dbReference>
<evidence type="ECO:0000256" key="4">
    <source>
        <dbReference type="ARBA" id="ARBA00023277"/>
    </source>
</evidence>
<evidence type="ECO:0000256" key="6">
    <source>
        <dbReference type="ARBA" id="ARBA00023326"/>
    </source>
</evidence>
<evidence type="ECO:0000259" key="8">
    <source>
        <dbReference type="Pfam" id="PF00150"/>
    </source>
</evidence>
<evidence type="ECO:0000256" key="3">
    <source>
        <dbReference type="ARBA" id="ARBA00023001"/>
    </source>
</evidence>
<dbReference type="GO" id="GO:0009986">
    <property type="term" value="C:cell surface"/>
    <property type="evidence" value="ECO:0007669"/>
    <property type="project" value="TreeGrafter"/>
</dbReference>
<evidence type="ECO:0000256" key="2">
    <source>
        <dbReference type="ARBA" id="ARBA00022801"/>
    </source>
</evidence>
<protein>
    <submittedName>
        <fullName evidence="9">Cellulase</fullName>
    </submittedName>
</protein>
<dbReference type="InterPro" id="IPR050386">
    <property type="entry name" value="Glycosyl_hydrolase_5"/>
</dbReference>
<dbReference type="InterPro" id="IPR001547">
    <property type="entry name" value="Glyco_hydro_5"/>
</dbReference>
<evidence type="ECO:0000256" key="5">
    <source>
        <dbReference type="ARBA" id="ARBA00023295"/>
    </source>
</evidence>
<dbReference type="Pfam" id="PF00150">
    <property type="entry name" value="Cellulase"/>
    <property type="match status" value="1"/>
</dbReference>
<accession>W5QTG2</accession>
<keyword evidence="3" id="KW-0136">Cellulose degradation</keyword>
<feature type="domain" description="Glycoside hydrolase family 5" evidence="8">
    <location>
        <begin position="56"/>
        <end position="343"/>
    </location>
</feature>
<proteinExistence type="inferred from homology"/>
<dbReference type="PANTHER" id="PTHR31297">
    <property type="entry name" value="GLUCAN ENDO-1,6-BETA-GLUCOSIDASE B"/>
    <property type="match status" value="1"/>
</dbReference>
<evidence type="ECO:0000256" key="7">
    <source>
        <dbReference type="RuleBase" id="RU361153"/>
    </source>
</evidence>
<keyword evidence="6" id="KW-0624">Polysaccharide degradation</keyword>